<accession>A0A6M3L1U4</accession>
<organism evidence="1">
    <name type="scientific">viral metagenome</name>
    <dbReference type="NCBI Taxonomy" id="1070528"/>
    <lineage>
        <taxon>unclassified sequences</taxon>
        <taxon>metagenomes</taxon>
        <taxon>organismal metagenomes</taxon>
    </lineage>
</organism>
<name>A0A6M3L1U4_9ZZZZ</name>
<gene>
    <name evidence="1" type="ORF">MM415B03003_0012</name>
</gene>
<sequence length="91" mass="10893">MRKEWLDKVDEVVKDVKESTDAYIKENIDPVAEIGNPEDILSKKYERWTPEDMQTLQQVYVYDIKPLEDFIAKKEIDKLWKSEEQTRMLEG</sequence>
<reference evidence="1" key="1">
    <citation type="submission" date="2020-03" db="EMBL/GenBank/DDBJ databases">
        <title>The deep terrestrial virosphere.</title>
        <authorList>
            <person name="Holmfeldt K."/>
            <person name="Nilsson E."/>
            <person name="Simone D."/>
            <person name="Lopez-Fernandez M."/>
            <person name="Wu X."/>
            <person name="de Brujin I."/>
            <person name="Lundin D."/>
            <person name="Andersson A."/>
            <person name="Bertilsson S."/>
            <person name="Dopson M."/>
        </authorList>
    </citation>
    <scope>NUCLEOTIDE SEQUENCE</scope>
    <source>
        <strain evidence="1">MM415B03003</strain>
    </source>
</reference>
<evidence type="ECO:0000313" key="1">
    <source>
        <dbReference type="EMBL" id="QJA87395.1"/>
    </source>
</evidence>
<proteinExistence type="predicted"/>
<dbReference type="AlphaFoldDB" id="A0A6M3L1U4"/>
<protein>
    <submittedName>
        <fullName evidence="1">Uncharacterized protein</fullName>
    </submittedName>
</protein>
<dbReference type="EMBL" id="MT142702">
    <property type="protein sequence ID" value="QJA87395.1"/>
    <property type="molecule type" value="Genomic_DNA"/>
</dbReference>